<dbReference type="OrthoDB" id="6121at2157"/>
<dbReference type="PROSITE" id="PS00474">
    <property type="entry name" value="RIBOSOMAL_L3"/>
    <property type="match status" value="1"/>
</dbReference>
<evidence type="ECO:0000256" key="1">
    <source>
        <dbReference type="ARBA" id="ARBA00006540"/>
    </source>
</evidence>
<dbReference type="NCBIfam" id="NF003261">
    <property type="entry name" value="PRK04231.1"/>
    <property type="match status" value="1"/>
</dbReference>
<dbReference type="Gene3D" id="2.40.30.10">
    <property type="entry name" value="Translation factors"/>
    <property type="match status" value="1"/>
</dbReference>
<reference evidence="9" key="3">
    <citation type="journal article" date="2011" name="PLoS ONE">
        <title>Genome sequence of a mesophilic hydrogenotrophic methanogen Methanocella paludicola, the first cultivated representative of the order Methanocellales.</title>
        <authorList>
            <person name="Sakai S."/>
            <person name="Takaki Y."/>
            <person name="Shimamura S."/>
            <person name="Sekine M."/>
            <person name="Tajima T."/>
            <person name="Kosugi H."/>
            <person name="Ichikawa N."/>
            <person name="Tasumi E."/>
            <person name="Hiraki A.T."/>
            <person name="Shimizu A."/>
            <person name="Kato Y."/>
            <person name="Nishiko R."/>
            <person name="Mori K."/>
            <person name="Fujita N."/>
            <person name="Imachi H."/>
            <person name="Takai K."/>
        </authorList>
    </citation>
    <scope>NUCLEOTIDE SEQUENCE [LARGE SCALE GENOMIC DNA]</scope>
    <source>
        <strain evidence="9">DSM 17711 / JCM 13418 / NBRC 101707 / SANAE</strain>
    </source>
</reference>
<dbReference type="PANTHER" id="PTHR11363">
    <property type="entry name" value="60S RIBOSOMAL PROTEIN L3-RELATED"/>
    <property type="match status" value="1"/>
</dbReference>
<protein>
    <recommendedName>
        <fullName evidence="6">Large ribosomal subunit protein uL3</fullName>
    </recommendedName>
</protein>
<feature type="region of interest" description="Disordered" evidence="7">
    <location>
        <begin position="1"/>
        <end position="25"/>
    </location>
</feature>
<dbReference type="InterPro" id="IPR009000">
    <property type="entry name" value="Transl_B-barrel_sf"/>
</dbReference>
<reference evidence="8 9" key="1">
    <citation type="journal article" date="2007" name="Appl. Environ. Microbiol.">
        <title>Isolation of key methanogens for global methane emission from rice paddy fields: a novel isolate affiliated with the clone cluster rice cluster I.</title>
        <authorList>
            <person name="Sakai S."/>
            <person name="Imachi H."/>
            <person name="Sekiguchi Y."/>
            <person name="Ohashi A."/>
            <person name="Harada H."/>
            <person name="Kamagata Y."/>
        </authorList>
    </citation>
    <scope>NUCLEOTIDE SEQUENCE [LARGE SCALE GENOMIC DNA]</scope>
    <source>
        <strain evidence="9">DSM 17711 / JCM 13418 / NBRC 101707 / SANAE</strain>
    </source>
</reference>
<dbReference type="RefSeq" id="WP_012900966.1">
    <property type="nucleotide sequence ID" value="NC_013665.1"/>
</dbReference>
<keyword evidence="9" id="KW-1185">Reference proteome</keyword>
<accession>D1Z0S0</accession>
<dbReference type="SUPFAM" id="SSF50447">
    <property type="entry name" value="Translation proteins"/>
    <property type="match status" value="1"/>
</dbReference>
<organism evidence="8 9">
    <name type="scientific">Methanocella paludicola (strain DSM 17711 / JCM 13418 / NBRC 101707 / SANAE)</name>
    <dbReference type="NCBI Taxonomy" id="304371"/>
    <lineage>
        <taxon>Archaea</taxon>
        <taxon>Methanobacteriati</taxon>
        <taxon>Methanobacteriota</taxon>
        <taxon>Stenosarchaea group</taxon>
        <taxon>Methanomicrobia</taxon>
        <taxon>Methanocellales</taxon>
        <taxon>Methanocellaceae</taxon>
        <taxon>Methanocella</taxon>
    </lineage>
</organism>
<proteinExistence type="inferred from homology"/>
<dbReference type="EMBL" id="AP011532">
    <property type="protein sequence ID" value="BAI62292.1"/>
    <property type="molecule type" value="Genomic_DNA"/>
</dbReference>
<dbReference type="InterPro" id="IPR019928">
    <property type="entry name" value="Ribosomal_uL3_arc"/>
</dbReference>
<sequence>MSHPHAPRRGSLAYSPRVRARSQKPKYRSWAELGDQPKLQSLVGFKAGMSHVVMVDDRPHSTTEGMEISIPVTIIETPAMNVAGIRAYDDGPYGKHVLAEAWVNDAKDLAKLFRLPKSVDTDAQLAKVAGLVKDGKVAELRLLTYVKTEEVSGIPKKVPELLENRVAGGSMDKRFEFAKSLLGKQVKPNDIFVPGELVDVSAITKGKGTQGPVKRWGIAIQKRKHARTGKKRHVGNLGPWNPHRVRWQVPQLGQTGYHQRTEYNKRIIKLGEKAEEVTPEGGFLHYGVLRNPYIVVKGSIPGPVKRMVRVRPAVRPKNMPKQAPEVTHISKQSKQGSSRRA</sequence>
<dbReference type="GeneID" id="8682065"/>
<evidence type="ECO:0000256" key="3">
    <source>
        <dbReference type="ARBA" id="ARBA00022884"/>
    </source>
</evidence>
<feature type="compositionally biased region" description="Polar residues" evidence="7">
    <location>
        <begin position="329"/>
        <end position="341"/>
    </location>
</feature>
<dbReference type="AlphaFoldDB" id="D1Z0S0"/>
<dbReference type="Gene3D" id="3.30.1430.10">
    <property type="match status" value="1"/>
</dbReference>
<dbReference type="InterPro" id="IPR019926">
    <property type="entry name" value="Ribosomal_uL3_CS"/>
</dbReference>
<dbReference type="KEGG" id="mpd:MCP_2220"/>
<dbReference type="GO" id="GO:0019843">
    <property type="term" value="F:rRNA binding"/>
    <property type="evidence" value="ECO:0007669"/>
    <property type="project" value="UniProtKB-UniRule"/>
</dbReference>
<dbReference type="Gene3D" id="4.10.960.10">
    <property type="entry name" value="Ribosomal protein L3, domain 3"/>
    <property type="match status" value="1"/>
</dbReference>
<dbReference type="FunCoup" id="D1Z0S0">
    <property type="interactions" value="126"/>
</dbReference>
<keyword evidence="2 6" id="KW-0699">rRNA-binding</keyword>
<feature type="region of interest" description="Disordered" evidence="7">
    <location>
        <begin position="315"/>
        <end position="341"/>
    </location>
</feature>
<name>D1Z0S0_METPS</name>
<dbReference type="STRING" id="304371.MCP_2220"/>
<comment type="function">
    <text evidence="6">One of the primary rRNA binding proteins, it binds directly near the 3'-end of the 23S rRNA, where it nucleates assembly of the 50S subunit.</text>
</comment>
<dbReference type="InterPro" id="IPR045077">
    <property type="entry name" value="L3_arc_euk"/>
</dbReference>
<evidence type="ECO:0000313" key="8">
    <source>
        <dbReference type="EMBL" id="BAI62292.1"/>
    </source>
</evidence>
<gene>
    <name evidence="6" type="primary">rpl3</name>
    <name evidence="8" type="synonym">rpl3p</name>
    <name evidence="8" type="ordered locus">MCP_2220</name>
</gene>
<evidence type="ECO:0000256" key="6">
    <source>
        <dbReference type="HAMAP-Rule" id="MF_01325"/>
    </source>
</evidence>
<dbReference type="InParanoid" id="D1Z0S0"/>
<reference evidence="8 9" key="2">
    <citation type="journal article" date="2008" name="Int. J. Syst. Evol. Microbiol.">
        <title>Methanocella paludicola gen. nov., sp. nov., a methane-producing archaeon, the first isolate of the lineage 'Rice Cluster I', and proposal of the new archaeal order Methanocellales ord. nov.</title>
        <authorList>
            <person name="Sakai S."/>
            <person name="Imachi H."/>
            <person name="Hanada S."/>
            <person name="Ohashi A."/>
            <person name="Harada H."/>
            <person name="Kamagata Y."/>
        </authorList>
    </citation>
    <scope>NUCLEOTIDE SEQUENCE [LARGE SCALE GENOMIC DNA]</scope>
    <source>
        <strain evidence="9">DSM 17711 / JCM 13418 / NBRC 101707 / SANAE</strain>
    </source>
</reference>
<keyword evidence="5 6" id="KW-0687">Ribonucleoprotein</keyword>
<comment type="subunit">
    <text evidence="6">Part of the 50S ribosomal subunit. Forms a cluster with proteins L14 and L24e.</text>
</comment>
<dbReference type="eggNOG" id="arCOG04070">
    <property type="taxonomic scope" value="Archaea"/>
</dbReference>
<dbReference type="GO" id="GO:0003735">
    <property type="term" value="F:structural constituent of ribosome"/>
    <property type="evidence" value="ECO:0007669"/>
    <property type="project" value="UniProtKB-UniRule"/>
</dbReference>
<keyword evidence="3 6" id="KW-0694">RNA-binding</keyword>
<dbReference type="PATRIC" id="fig|304371.9.peg.2259"/>
<evidence type="ECO:0000256" key="2">
    <source>
        <dbReference type="ARBA" id="ARBA00022730"/>
    </source>
</evidence>
<dbReference type="InterPro" id="IPR044892">
    <property type="entry name" value="Ribosomal_L3_dom_3_arc_sf"/>
</dbReference>
<dbReference type="GO" id="GO:0006412">
    <property type="term" value="P:translation"/>
    <property type="evidence" value="ECO:0007669"/>
    <property type="project" value="UniProtKB-UniRule"/>
</dbReference>
<evidence type="ECO:0000256" key="7">
    <source>
        <dbReference type="SAM" id="MobiDB-lite"/>
    </source>
</evidence>
<comment type="similarity">
    <text evidence="1 6">Belongs to the universal ribosomal protein uL3 family.</text>
</comment>
<dbReference type="HAMAP" id="MF_01325_A">
    <property type="entry name" value="Ribosomal_uL3_A"/>
    <property type="match status" value="1"/>
</dbReference>
<dbReference type="GO" id="GO:0022625">
    <property type="term" value="C:cytosolic large ribosomal subunit"/>
    <property type="evidence" value="ECO:0007669"/>
    <property type="project" value="UniProtKB-UniRule"/>
</dbReference>
<evidence type="ECO:0000313" key="9">
    <source>
        <dbReference type="Proteomes" id="UP000001882"/>
    </source>
</evidence>
<evidence type="ECO:0000256" key="4">
    <source>
        <dbReference type="ARBA" id="ARBA00022980"/>
    </source>
</evidence>
<keyword evidence="4 6" id="KW-0689">Ribosomal protein</keyword>
<dbReference type="Proteomes" id="UP000001882">
    <property type="component" value="Chromosome"/>
</dbReference>
<dbReference type="PANTHER" id="PTHR11363:SF5">
    <property type="entry name" value="LARGE RIBOSOMAL SUBUNIT PROTEIN UL3"/>
    <property type="match status" value="1"/>
</dbReference>
<dbReference type="InterPro" id="IPR000597">
    <property type="entry name" value="Ribosomal_uL3"/>
</dbReference>
<dbReference type="NCBIfam" id="TIGR03626">
    <property type="entry name" value="L3_arch"/>
    <property type="match status" value="1"/>
</dbReference>
<evidence type="ECO:0000256" key="5">
    <source>
        <dbReference type="ARBA" id="ARBA00023274"/>
    </source>
</evidence>
<dbReference type="Pfam" id="PF00297">
    <property type="entry name" value="Ribosomal_L3"/>
    <property type="match status" value="1"/>
</dbReference>